<evidence type="ECO:0000313" key="3">
    <source>
        <dbReference type="EMBL" id="NWN63736.1"/>
    </source>
</evidence>
<protein>
    <submittedName>
        <fullName evidence="3">FAD-binding oxidoreductase</fullName>
    </submittedName>
</protein>
<feature type="domain" description="FAD dependent oxidoreductase" evidence="2">
    <location>
        <begin position="8"/>
        <end position="335"/>
    </location>
</feature>
<gene>
    <name evidence="3" type="ORF">HT123_22830</name>
</gene>
<dbReference type="PRINTS" id="PR00411">
    <property type="entry name" value="PNDRDTASEI"/>
</dbReference>
<keyword evidence="1" id="KW-0560">Oxidoreductase</keyword>
<dbReference type="PANTHER" id="PTHR13847">
    <property type="entry name" value="SARCOSINE DEHYDROGENASE-RELATED"/>
    <property type="match status" value="1"/>
</dbReference>
<name>A0A7Y8RR80_9PSED</name>
<evidence type="ECO:0000256" key="1">
    <source>
        <dbReference type="ARBA" id="ARBA00023002"/>
    </source>
</evidence>
<dbReference type="Pfam" id="PF01266">
    <property type="entry name" value="DAO"/>
    <property type="match status" value="1"/>
</dbReference>
<dbReference type="SUPFAM" id="SSF51905">
    <property type="entry name" value="FAD/NAD(P)-binding domain"/>
    <property type="match status" value="1"/>
</dbReference>
<dbReference type="Gene3D" id="3.30.9.10">
    <property type="entry name" value="D-Amino Acid Oxidase, subunit A, domain 2"/>
    <property type="match status" value="1"/>
</dbReference>
<proteinExistence type="predicted"/>
<evidence type="ECO:0000259" key="2">
    <source>
        <dbReference type="Pfam" id="PF01266"/>
    </source>
</evidence>
<dbReference type="GO" id="GO:0016491">
    <property type="term" value="F:oxidoreductase activity"/>
    <property type="evidence" value="ECO:0007669"/>
    <property type="project" value="UniProtKB-KW"/>
</dbReference>
<accession>A0A7Y8RR80</accession>
<dbReference type="Proteomes" id="UP000543908">
    <property type="component" value="Unassembled WGS sequence"/>
</dbReference>
<comment type="caution">
    <text evidence="3">The sequence shown here is derived from an EMBL/GenBank/DDBJ whole genome shotgun (WGS) entry which is preliminary data.</text>
</comment>
<dbReference type="InterPro" id="IPR006076">
    <property type="entry name" value="FAD-dep_OxRdtase"/>
</dbReference>
<dbReference type="AlphaFoldDB" id="A0A7Y8RR80"/>
<dbReference type="PANTHER" id="PTHR13847:SF289">
    <property type="entry name" value="GLYCINE OXIDASE"/>
    <property type="match status" value="1"/>
</dbReference>
<organism evidence="3 4">
    <name type="scientific">Pseudomonas allii</name>
    <dbReference type="NCBI Taxonomy" id="2740531"/>
    <lineage>
        <taxon>Bacteria</taxon>
        <taxon>Pseudomonadati</taxon>
        <taxon>Pseudomonadota</taxon>
        <taxon>Gammaproteobacteria</taxon>
        <taxon>Pseudomonadales</taxon>
        <taxon>Pseudomonadaceae</taxon>
        <taxon>Pseudomonas</taxon>
    </lineage>
</organism>
<dbReference type="InterPro" id="IPR036188">
    <property type="entry name" value="FAD/NAD-bd_sf"/>
</dbReference>
<evidence type="ECO:0000313" key="4">
    <source>
        <dbReference type="Proteomes" id="UP000543908"/>
    </source>
</evidence>
<dbReference type="GO" id="GO:0005737">
    <property type="term" value="C:cytoplasm"/>
    <property type="evidence" value="ECO:0007669"/>
    <property type="project" value="TreeGrafter"/>
</dbReference>
<dbReference type="Gene3D" id="3.50.50.60">
    <property type="entry name" value="FAD/NAD(P)-binding domain"/>
    <property type="match status" value="1"/>
</dbReference>
<dbReference type="RefSeq" id="WP_179030445.1">
    <property type="nucleotide sequence ID" value="NZ_JABUHS010000212.1"/>
</dbReference>
<dbReference type="EMBL" id="JABUHS010000212">
    <property type="protein sequence ID" value="NWN63736.1"/>
    <property type="molecule type" value="Genomic_DNA"/>
</dbReference>
<reference evidence="3 4" key="1">
    <citation type="submission" date="2020-05" db="EMBL/GenBank/DDBJ databases">
        <title>Onion-isolated Pseudomonas sp.</title>
        <authorList>
            <person name="Fujikawa T."/>
            <person name="Sawada H."/>
        </authorList>
    </citation>
    <scope>NUCLEOTIDE SEQUENCE [LARGE SCALE GENOMIC DNA]</scope>
    <source>
        <strain evidence="3 4">MAFF 301512</strain>
    </source>
</reference>
<sequence>MTHETGKRIVVIGAGIVGASLAYHLAGKGAHVTLVEAQEIASGVTATSFAWLNTSRDAPDPIARLRGAAIGDYHRLEKELPDLKIQWTGALCYGAGTDEALPASSHRSLATQVTRSRILELEPNLNDAPEQALFKAEEGALDAVQTTHVLIAGAKARGAKVLTQTRVLGFTTLSGQLTGVETTVGTLDADTVVIAAGTATKALTAMLDAPLPIEASPSIFIRYAAQPGVVRTLISNADMEVRQKADGTLLVAEDFRSDAPHDHPSLIALQTAKAIEEQLRGIGSLGPPITHVGLRPIPVDGLPIIGYLPTVVGVYVCVMHPGVVLAPVVGRLASEEIMDNTLFDALEPCRPGRFVQRLTPAS</sequence>